<dbReference type="Pfam" id="PF06522">
    <property type="entry name" value="B12D"/>
    <property type="match status" value="1"/>
</dbReference>
<gene>
    <name evidence="2" type="primary">C15orf48</name>
</gene>
<dbReference type="Ensembl" id="ENSSPUT00000015609.1">
    <property type="protein sequence ID" value="ENSSPUP00000014626.1"/>
    <property type="gene ID" value="ENSSPUG00000011293.1"/>
</dbReference>
<reference evidence="2" key="2">
    <citation type="submission" date="2025-09" db="UniProtKB">
        <authorList>
            <consortium name="Ensembl"/>
        </authorList>
    </citation>
    <scope>IDENTIFICATION</scope>
</reference>
<reference evidence="2" key="1">
    <citation type="submission" date="2025-08" db="UniProtKB">
        <authorList>
            <consortium name="Ensembl"/>
        </authorList>
    </citation>
    <scope>IDENTIFICATION</scope>
</reference>
<dbReference type="GeneTree" id="ENSGT00390000009277"/>
<dbReference type="GO" id="GO:0009617">
    <property type="term" value="P:response to bacterium"/>
    <property type="evidence" value="ECO:0007669"/>
    <property type="project" value="Ensembl"/>
</dbReference>
<sequence length="87" mass="9904">MVVSGIFKTLNKHKELIPLFVPVVMAGCAGIGVSIYALFTKNDVIINKTGNPQPWDYVDPRTPQKLMTINQEWKPIEELEMVKKMMK</sequence>
<dbReference type="AlphaFoldDB" id="A0A8D0GW27"/>
<dbReference type="PANTHER" id="PTHR14256:SF3">
    <property type="entry name" value="NORMAL MUCOSA OF ESOPHAGUS-SPECIFIC GENE 1 PROTEIN"/>
    <property type="match status" value="1"/>
</dbReference>
<dbReference type="PANTHER" id="PTHR14256">
    <property type="entry name" value="NADH-UBIQUINONE OXIDOREDUCTASE MLRQ SUBUNIT"/>
    <property type="match status" value="1"/>
</dbReference>
<proteinExistence type="predicted"/>
<keyword evidence="1" id="KW-1133">Transmembrane helix</keyword>
<name>A0A8D0GW27_SPHPU</name>
<keyword evidence="1" id="KW-0472">Membrane</keyword>
<dbReference type="OMA" id="WERVNPS"/>
<dbReference type="InterPro" id="IPR010530">
    <property type="entry name" value="B12D"/>
</dbReference>
<protein>
    <submittedName>
        <fullName evidence="2">Chromosome 15 open reading frame 48</fullName>
    </submittedName>
</protein>
<evidence type="ECO:0000313" key="2">
    <source>
        <dbReference type="Ensembl" id="ENSSPUP00000014626.1"/>
    </source>
</evidence>
<dbReference type="GO" id="GO:0005634">
    <property type="term" value="C:nucleus"/>
    <property type="evidence" value="ECO:0007669"/>
    <property type="project" value="Ensembl"/>
</dbReference>
<feature type="transmembrane region" description="Helical" evidence="1">
    <location>
        <begin position="16"/>
        <end position="39"/>
    </location>
</feature>
<evidence type="ECO:0000313" key="3">
    <source>
        <dbReference type="Proteomes" id="UP000694392"/>
    </source>
</evidence>
<evidence type="ECO:0000256" key="1">
    <source>
        <dbReference type="SAM" id="Phobius"/>
    </source>
</evidence>
<keyword evidence="3" id="KW-1185">Reference proteome</keyword>
<accession>A0A8D0GW27</accession>
<dbReference type="Proteomes" id="UP000694392">
    <property type="component" value="Unplaced"/>
</dbReference>
<organism evidence="2 3">
    <name type="scientific">Sphenodon punctatus</name>
    <name type="common">Tuatara</name>
    <name type="synonym">Hatteria punctata</name>
    <dbReference type="NCBI Taxonomy" id="8508"/>
    <lineage>
        <taxon>Eukaryota</taxon>
        <taxon>Metazoa</taxon>
        <taxon>Chordata</taxon>
        <taxon>Craniata</taxon>
        <taxon>Vertebrata</taxon>
        <taxon>Euteleostomi</taxon>
        <taxon>Lepidosauria</taxon>
        <taxon>Sphenodontia</taxon>
        <taxon>Sphenodontidae</taxon>
        <taxon>Sphenodon</taxon>
    </lineage>
</organism>
<keyword evidence="1" id="KW-0812">Transmembrane</keyword>